<organism evidence="11 12">
    <name type="scientific">Acanthopleuribacter pedis</name>
    <dbReference type="NCBI Taxonomy" id="442870"/>
    <lineage>
        <taxon>Bacteria</taxon>
        <taxon>Pseudomonadati</taxon>
        <taxon>Acidobacteriota</taxon>
        <taxon>Holophagae</taxon>
        <taxon>Acanthopleuribacterales</taxon>
        <taxon>Acanthopleuribacteraceae</taxon>
        <taxon>Acanthopleuribacter</taxon>
    </lineage>
</organism>
<keyword evidence="6 9" id="KW-0822">Tryptophan biosynthesis</keyword>
<comment type="caution">
    <text evidence="11">The sequence shown here is derived from an EMBL/GenBank/DDBJ whole genome shotgun (WGS) entry which is preliminary data.</text>
</comment>
<evidence type="ECO:0000256" key="8">
    <source>
        <dbReference type="ARBA" id="ARBA00023235"/>
    </source>
</evidence>
<dbReference type="RefSeq" id="WP_207862634.1">
    <property type="nucleotide sequence ID" value="NZ_JAFREP010000040.1"/>
</dbReference>
<dbReference type="InterPro" id="IPR044643">
    <property type="entry name" value="TrpF_fam"/>
</dbReference>
<proteinExistence type="inferred from homology"/>
<dbReference type="GO" id="GO:0000162">
    <property type="term" value="P:L-tryptophan biosynthetic process"/>
    <property type="evidence" value="ECO:0007669"/>
    <property type="project" value="UniProtKB-UniRule"/>
</dbReference>
<dbReference type="GO" id="GO:0004640">
    <property type="term" value="F:phosphoribosylanthranilate isomerase activity"/>
    <property type="evidence" value="ECO:0007669"/>
    <property type="project" value="UniProtKB-UniRule"/>
</dbReference>
<dbReference type="Gene3D" id="3.20.20.70">
    <property type="entry name" value="Aldolase class I"/>
    <property type="match status" value="1"/>
</dbReference>
<keyword evidence="12" id="KW-1185">Reference proteome</keyword>
<dbReference type="HAMAP" id="MF_00135">
    <property type="entry name" value="PRAI"/>
    <property type="match status" value="1"/>
</dbReference>
<dbReference type="EMBL" id="JAFREP010000040">
    <property type="protein sequence ID" value="MBO1322661.1"/>
    <property type="molecule type" value="Genomic_DNA"/>
</dbReference>
<sequence length="235" mass="24932">MHGPFWPEGPPMIQIAGVIDASEAAALVAAGVTYLGFPLRLAVHQPDCSEAEAARMIAGLPAGVHGVVITYLDQAEAILAFLDELGADAVQLHGPIQPIQLQRLREARPNLFIIKSLVIRRDNVSELLQQVQECALWVDAFITDTYDAASGASGATGKTHDWGVSRTLVTASPKPVILAGGLHPANVAEAIRQVRPAGVDVHTGVEAADGRKAMDKVTRFLGAARRAYQALRDAP</sequence>
<dbReference type="UniPathway" id="UPA00035">
    <property type="reaction ID" value="UER00042"/>
</dbReference>
<keyword evidence="7 9" id="KW-0057">Aromatic amino acid biosynthesis</keyword>
<dbReference type="CDD" id="cd00405">
    <property type="entry name" value="PRAI"/>
    <property type="match status" value="1"/>
</dbReference>
<dbReference type="InterPro" id="IPR001240">
    <property type="entry name" value="PRAI_dom"/>
</dbReference>
<gene>
    <name evidence="9" type="primary">trpF</name>
    <name evidence="11" type="ORF">J3U88_29575</name>
</gene>
<evidence type="ECO:0000256" key="6">
    <source>
        <dbReference type="ARBA" id="ARBA00022822"/>
    </source>
</evidence>
<keyword evidence="8 9" id="KW-0413">Isomerase</keyword>
<evidence type="ECO:0000256" key="7">
    <source>
        <dbReference type="ARBA" id="ARBA00023141"/>
    </source>
</evidence>
<evidence type="ECO:0000256" key="3">
    <source>
        <dbReference type="ARBA" id="ARBA00012572"/>
    </source>
</evidence>
<evidence type="ECO:0000256" key="5">
    <source>
        <dbReference type="ARBA" id="ARBA00022605"/>
    </source>
</evidence>
<dbReference type="Proteomes" id="UP000664417">
    <property type="component" value="Unassembled WGS sequence"/>
</dbReference>
<evidence type="ECO:0000256" key="1">
    <source>
        <dbReference type="ARBA" id="ARBA00001164"/>
    </source>
</evidence>
<evidence type="ECO:0000256" key="9">
    <source>
        <dbReference type="HAMAP-Rule" id="MF_00135"/>
    </source>
</evidence>
<feature type="domain" description="N-(5'phosphoribosyl) anthranilate isomerase (PRAI)" evidence="10">
    <location>
        <begin position="15"/>
        <end position="221"/>
    </location>
</feature>
<dbReference type="Pfam" id="PF00697">
    <property type="entry name" value="PRAI"/>
    <property type="match status" value="1"/>
</dbReference>
<dbReference type="AlphaFoldDB" id="A0A8J7QKG5"/>
<comment type="similarity">
    <text evidence="9">Belongs to the TrpF family.</text>
</comment>
<reference evidence="11" key="1">
    <citation type="submission" date="2021-03" db="EMBL/GenBank/DDBJ databases">
        <authorList>
            <person name="Wang G."/>
        </authorList>
    </citation>
    <scope>NUCLEOTIDE SEQUENCE</scope>
    <source>
        <strain evidence="11">KCTC 12899</strain>
    </source>
</reference>
<accession>A0A8J7QKG5</accession>
<keyword evidence="5 9" id="KW-0028">Amino-acid biosynthesis</keyword>
<dbReference type="PANTHER" id="PTHR42894:SF1">
    <property type="entry name" value="N-(5'-PHOSPHORIBOSYL)ANTHRANILATE ISOMERASE"/>
    <property type="match status" value="1"/>
</dbReference>
<name>A0A8J7QKG5_9BACT</name>
<comment type="pathway">
    <text evidence="2 9">Amino-acid biosynthesis; L-tryptophan biosynthesis; L-tryptophan from chorismate: step 3/5.</text>
</comment>
<dbReference type="InterPro" id="IPR013785">
    <property type="entry name" value="Aldolase_TIM"/>
</dbReference>
<evidence type="ECO:0000256" key="2">
    <source>
        <dbReference type="ARBA" id="ARBA00004664"/>
    </source>
</evidence>
<evidence type="ECO:0000313" key="11">
    <source>
        <dbReference type="EMBL" id="MBO1322661.1"/>
    </source>
</evidence>
<dbReference type="SUPFAM" id="SSF51366">
    <property type="entry name" value="Ribulose-phoshate binding barrel"/>
    <property type="match status" value="1"/>
</dbReference>
<dbReference type="PANTHER" id="PTHR42894">
    <property type="entry name" value="N-(5'-PHOSPHORIBOSYL)ANTHRANILATE ISOMERASE"/>
    <property type="match status" value="1"/>
</dbReference>
<evidence type="ECO:0000256" key="4">
    <source>
        <dbReference type="ARBA" id="ARBA00022272"/>
    </source>
</evidence>
<protein>
    <recommendedName>
        <fullName evidence="4 9">N-(5'-phosphoribosyl)anthranilate isomerase</fullName>
        <shortName evidence="9">PRAI</shortName>
        <ecNumber evidence="3 9">5.3.1.24</ecNumber>
    </recommendedName>
</protein>
<dbReference type="InterPro" id="IPR011060">
    <property type="entry name" value="RibuloseP-bd_barrel"/>
</dbReference>
<evidence type="ECO:0000313" key="12">
    <source>
        <dbReference type="Proteomes" id="UP000664417"/>
    </source>
</evidence>
<dbReference type="EC" id="5.3.1.24" evidence="3 9"/>
<evidence type="ECO:0000259" key="10">
    <source>
        <dbReference type="Pfam" id="PF00697"/>
    </source>
</evidence>
<comment type="catalytic activity">
    <reaction evidence="1 9">
        <text>N-(5-phospho-beta-D-ribosyl)anthranilate = 1-(2-carboxyphenylamino)-1-deoxy-D-ribulose 5-phosphate</text>
        <dbReference type="Rhea" id="RHEA:21540"/>
        <dbReference type="ChEBI" id="CHEBI:18277"/>
        <dbReference type="ChEBI" id="CHEBI:58613"/>
        <dbReference type="EC" id="5.3.1.24"/>
    </reaction>
</comment>